<dbReference type="KEGG" id="ope:PU634_08750"/>
<dbReference type="RefSeq" id="WP_306760422.1">
    <property type="nucleotide sequence ID" value="NZ_CP118224.1"/>
</dbReference>
<reference evidence="3 4" key="1">
    <citation type="submission" date="2023-02" db="EMBL/GenBank/DDBJ databases">
        <title>Complete genome sequence of a novel bacterium Oceanimonas sp. NTOU-MSR1 isolated from marine coast sediment.</title>
        <authorList>
            <person name="Yang H.-T."/>
            <person name="Chen Y.-L."/>
            <person name="Ho Y.-N."/>
        </authorList>
    </citation>
    <scope>NUCLEOTIDE SEQUENCE [LARGE SCALE GENOMIC DNA]</scope>
    <source>
        <strain evidence="3 4">NTOU-MSR1</strain>
    </source>
</reference>
<dbReference type="Proteomes" id="UP001223802">
    <property type="component" value="Chromosome"/>
</dbReference>
<dbReference type="Pfam" id="PF08241">
    <property type="entry name" value="Methyltransf_11"/>
    <property type="match status" value="1"/>
</dbReference>
<gene>
    <name evidence="3" type="ORF">PU634_08750</name>
</gene>
<feature type="region of interest" description="Disordered" evidence="1">
    <location>
        <begin position="1"/>
        <end position="42"/>
    </location>
</feature>
<keyword evidence="3" id="KW-0808">Transferase</keyword>
<dbReference type="Gene3D" id="3.40.50.150">
    <property type="entry name" value="Vaccinia Virus protein VP39"/>
    <property type="match status" value="1"/>
</dbReference>
<feature type="compositionally biased region" description="Polar residues" evidence="1">
    <location>
        <begin position="27"/>
        <end position="42"/>
    </location>
</feature>
<dbReference type="SUPFAM" id="SSF53335">
    <property type="entry name" value="S-adenosyl-L-methionine-dependent methyltransferases"/>
    <property type="match status" value="1"/>
</dbReference>
<dbReference type="CDD" id="cd02440">
    <property type="entry name" value="AdoMet_MTases"/>
    <property type="match status" value="1"/>
</dbReference>
<dbReference type="EMBL" id="CP118224">
    <property type="protein sequence ID" value="WMC09219.1"/>
    <property type="molecule type" value="Genomic_DNA"/>
</dbReference>
<dbReference type="InterPro" id="IPR013216">
    <property type="entry name" value="Methyltransf_11"/>
</dbReference>
<organism evidence="3 4">
    <name type="scientific">Oceanimonas pelagia</name>
    <dbReference type="NCBI Taxonomy" id="3028314"/>
    <lineage>
        <taxon>Bacteria</taxon>
        <taxon>Pseudomonadati</taxon>
        <taxon>Pseudomonadota</taxon>
        <taxon>Gammaproteobacteria</taxon>
        <taxon>Aeromonadales</taxon>
        <taxon>Aeromonadaceae</taxon>
        <taxon>Oceanimonas</taxon>
    </lineage>
</organism>
<accession>A0AA50QAL5</accession>
<proteinExistence type="predicted"/>
<keyword evidence="4" id="KW-1185">Reference proteome</keyword>
<keyword evidence="3" id="KW-0489">Methyltransferase</keyword>
<dbReference type="GO" id="GO:0008757">
    <property type="term" value="F:S-adenosylmethionine-dependent methyltransferase activity"/>
    <property type="evidence" value="ECO:0007669"/>
    <property type="project" value="InterPro"/>
</dbReference>
<evidence type="ECO:0000313" key="3">
    <source>
        <dbReference type="EMBL" id="WMC09219.1"/>
    </source>
</evidence>
<dbReference type="InterPro" id="IPR029063">
    <property type="entry name" value="SAM-dependent_MTases_sf"/>
</dbReference>
<evidence type="ECO:0000256" key="1">
    <source>
        <dbReference type="SAM" id="MobiDB-lite"/>
    </source>
</evidence>
<dbReference type="GO" id="GO:0032259">
    <property type="term" value="P:methylation"/>
    <property type="evidence" value="ECO:0007669"/>
    <property type="project" value="UniProtKB-KW"/>
</dbReference>
<name>A0AA50QAL5_9GAMM</name>
<feature type="domain" description="Methyltransferase type 11" evidence="2">
    <location>
        <begin position="226"/>
        <end position="319"/>
    </location>
</feature>
<evidence type="ECO:0000313" key="4">
    <source>
        <dbReference type="Proteomes" id="UP001223802"/>
    </source>
</evidence>
<sequence>MAQSQNKSSPPSPRRKKKRAKKCEPNTAITRPVQTLSSSQKEATRLTQARTHWLFNEWAQLTQMQLKDVEHQPQRDQLALLIASAYQQQHKLAEAKTWACQALAWGASREAVTRVLVSGVHSALGRVALLQNNGEETTRHFGEAVQVMQMQDTHTRTLVKARIAHETRTLQGKPPSQPSSLNEEDGFYRAFEDKFRGSRESIKERVAVYVPFVQPVAERYPHLSALDLGCGRGEWLEVLQQAGITAEGVDQNSGMLQACKELGLSVQQGDLVTFLQQLPDQSRVCISLIHVVEHLPFDTLRMVVKEAKRVLVPEGILIMETPNPENILVGSCNFYMDPTHRNPLPPPLLAFVTEYYGFERSKILRLQEEPALHNKQNYEIKDYLGGISPDYTVLAQKKIPLSKDTLEEQHWGREYGFDIQDIILKL</sequence>
<protein>
    <submittedName>
        <fullName evidence="3">Class I SAM-dependent methyltransferase</fullName>
    </submittedName>
</protein>
<dbReference type="AlphaFoldDB" id="A0AA50QAL5"/>
<evidence type="ECO:0000259" key="2">
    <source>
        <dbReference type="Pfam" id="PF08241"/>
    </source>
</evidence>